<gene>
    <name evidence="4" type="ORF">L3Y34_012000</name>
    <name evidence="5" type="ORF">L5515_017859</name>
</gene>
<evidence type="ECO:0000313" key="5">
    <source>
        <dbReference type="EMBL" id="UMM41723.1"/>
    </source>
</evidence>
<evidence type="ECO:0000256" key="1">
    <source>
        <dbReference type="SAM" id="MobiDB-lite"/>
    </source>
</evidence>
<dbReference type="EMBL" id="CP090896">
    <property type="protein sequence ID" value="ULT82423.1"/>
    <property type="molecule type" value="Genomic_DNA"/>
</dbReference>
<proteinExistence type="predicted"/>
<dbReference type="InterPro" id="IPR001279">
    <property type="entry name" value="Metallo-B-lactamas"/>
</dbReference>
<dbReference type="InterPro" id="IPR036866">
    <property type="entry name" value="RibonucZ/Hydroxyglut_hydro"/>
</dbReference>
<dbReference type="Proteomes" id="UP000829354">
    <property type="component" value="Chromosome X"/>
</dbReference>
<keyword evidence="7" id="KW-1185">Reference proteome</keyword>
<evidence type="ECO:0000259" key="3">
    <source>
        <dbReference type="SMART" id="SM00849"/>
    </source>
</evidence>
<feature type="domain" description="Metallo-beta-lactamase" evidence="3">
    <location>
        <begin position="51"/>
        <end position="238"/>
    </location>
</feature>
<name>A0AAE8ZRA2_CAEBR</name>
<feature type="region of interest" description="Disordered" evidence="1">
    <location>
        <begin position="303"/>
        <end position="323"/>
    </location>
</feature>
<evidence type="ECO:0000256" key="2">
    <source>
        <dbReference type="SAM" id="SignalP"/>
    </source>
</evidence>
<dbReference type="AlphaFoldDB" id="A0AAE8ZRA2"/>
<feature type="signal peptide" evidence="2">
    <location>
        <begin position="1"/>
        <end position="15"/>
    </location>
</feature>
<sequence length="427" mass="47812">MILSFYLLCIGYVSSRTIQFYIEPAQKQNPTYVQQLVEGSLKRVQHGMNLTASVSMVYDGGHYIVVDSPSATDVHSKELMLKGIASRNIAPGEIQYVVTTHGHPDHFGQGNFFPNARHFFGSYEYSDTNFISTELHTKDIMQLTANVQLWNTPGHTAQDVTVMVHNVSCCGIIAVAGKHPSVNFFHKQMIFFSCDLFYNEEDANEAAGIWFQEAWNPIIGKISRNKVICYADYVIPGHGKLFRITQDMKNAADCFTKYETNGEGQAAERLPQFENSLEQVVRKPAETLFSSANSLSSNYIRDPTVVPTTKTTPKPEASTATSDSTTTSMFYTVDLTAETPSTSEDGIFDTQENLPPLGLKIKKNTNYIELPDLSGDIHPVVNSFAKRVSEVLKQPQNEAEVAKLMPHFKKWQTTLTKLWNQYMQSAT</sequence>
<dbReference type="Proteomes" id="UP000827892">
    <property type="component" value="Chromosome X"/>
</dbReference>
<evidence type="ECO:0000313" key="4">
    <source>
        <dbReference type="EMBL" id="ULT82423.1"/>
    </source>
</evidence>
<dbReference type="PANTHER" id="PTHR23200">
    <property type="entry name" value="METALLO-BETA-LACTAMASE DOMAIN-CONTAINING PROTEIN 1"/>
    <property type="match status" value="1"/>
</dbReference>
<dbReference type="InterPro" id="IPR039344">
    <property type="entry name" value="MBLAC1"/>
</dbReference>
<protein>
    <recommendedName>
        <fullName evidence="3">Metallo-beta-lactamase domain-containing protein</fullName>
    </recommendedName>
</protein>
<feature type="chain" id="PRO_5044706494" description="Metallo-beta-lactamase domain-containing protein" evidence="2">
    <location>
        <begin position="16"/>
        <end position="427"/>
    </location>
</feature>
<accession>A0AAE8ZRA2</accession>
<dbReference type="Gene3D" id="3.60.15.10">
    <property type="entry name" value="Ribonuclease Z/Hydroxyacylglutathione hydrolase-like"/>
    <property type="match status" value="1"/>
</dbReference>
<keyword evidence="2" id="KW-0732">Signal</keyword>
<organism evidence="4 6">
    <name type="scientific">Caenorhabditis briggsae</name>
    <dbReference type="NCBI Taxonomy" id="6238"/>
    <lineage>
        <taxon>Eukaryota</taxon>
        <taxon>Metazoa</taxon>
        <taxon>Ecdysozoa</taxon>
        <taxon>Nematoda</taxon>
        <taxon>Chromadorea</taxon>
        <taxon>Rhabditida</taxon>
        <taxon>Rhabditina</taxon>
        <taxon>Rhabditomorpha</taxon>
        <taxon>Rhabditoidea</taxon>
        <taxon>Rhabditidae</taxon>
        <taxon>Peloderinae</taxon>
        <taxon>Caenorhabditis</taxon>
    </lineage>
</organism>
<dbReference type="CDD" id="cd07711">
    <property type="entry name" value="MBLAC1-like_MBL-fold"/>
    <property type="match status" value="1"/>
</dbReference>
<dbReference type="EMBL" id="CP092625">
    <property type="protein sequence ID" value="UMM41723.1"/>
    <property type="molecule type" value="Genomic_DNA"/>
</dbReference>
<reference evidence="4 6" key="2">
    <citation type="submission" date="2022-05" db="EMBL/GenBank/DDBJ databases">
        <title>Chromosome-level reference genomes for two strains of Caenorhabditis briggsae: an improved platform for comparative genomics.</title>
        <authorList>
            <person name="Stevens L."/>
            <person name="Andersen E.C."/>
        </authorList>
    </citation>
    <scope>NUCLEOTIDE SEQUENCE [LARGE SCALE GENOMIC DNA]</scope>
    <source>
        <strain evidence="4">QX1410_ONT</strain>
        <tissue evidence="4">Whole-organism</tissue>
    </source>
</reference>
<evidence type="ECO:0000313" key="7">
    <source>
        <dbReference type="Proteomes" id="UP000829354"/>
    </source>
</evidence>
<dbReference type="Pfam" id="PF00753">
    <property type="entry name" value="Lactamase_B"/>
    <property type="match status" value="1"/>
</dbReference>
<dbReference type="SUPFAM" id="SSF56281">
    <property type="entry name" value="Metallo-hydrolase/oxidoreductase"/>
    <property type="match status" value="1"/>
</dbReference>
<evidence type="ECO:0000313" key="6">
    <source>
        <dbReference type="Proteomes" id="UP000827892"/>
    </source>
</evidence>
<reference evidence="5 7" key="1">
    <citation type="submission" date="2022-04" db="EMBL/GenBank/DDBJ databases">
        <title>Chromosome-level reference genomes for two strains of Caenorhabditis briggsae: an improved platform for comparative genomics.</title>
        <authorList>
            <person name="Stevens L."/>
            <person name="Andersen E."/>
        </authorList>
    </citation>
    <scope>NUCLEOTIDE SEQUENCE [LARGE SCALE GENOMIC DNA]</scope>
    <source>
        <strain evidence="5">VX34</strain>
        <tissue evidence="5">Whole-organism</tissue>
    </source>
</reference>
<dbReference type="PANTHER" id="PTHR23200:SF39">
    <property type="entry name" value="PROTEIN CBG14679"/>
    <property type="match status" value="1"/>
</dbReference>
<dbReference type="SMART" id="SM00849">
    <property type="entry name" value="Lactamase_B"/>
    <property type="match status" value="1"/>
</dbReference>